<evidence type="ECO:0000256" key="1">
    <source>
        <dbReference type="PROSITE-ProRule" id="PRU00285"/>
    </source>
</evidence>
<dbReference type="Proteomes" id="UP001159364">
    <property type="component" value="Linkage Group LG06"/>
</dbReference>
<evidence type="ECO:0000259" key="2">
    <source>
        <dbReference type="PROSITE" id="PS01031"/>
    </source>
</evidence>
<dbReference type="PANTHER" id="PTHR34661:SF2">
    <property type="entry name" value="SHSP DOMAIN-CONTAINING PROTEIN"/>
    <property type="match status" value="1"/>
</dbReference>
<dbReference type="AlphaFoldDB" id="A0AAV8T7F9"/>
<evidence type="ECO:0000313" key="3">
    <source>
        <dbReference type="EMBL" id="KAJ8762150.1"/>
    </source>
</evidence>
<protein>
    <recommendedName>
        <fullName evidence="2">SHSP domain-containing protein</fullName>
    </recommendedName>
</protein>
<dbReference type="FunFam" id="2.60.40.790:FF:000049">
    <property type="entry name" value="Increased DNA methylation 3"/>
    <property type="match status" value="1"/>
</dbReference>
<dbReference type="PROSITE" id="PS01031">
    <property type="entry name" value="SHSP"/>
    <property type="match status" value="1"/>
</dbReference>
<dbReference type="Gene3D" id="2.60.40.790">
    <property type="match status" value="1"/>
</dbReference>
<sequence length="141" mass="15052">MDVGSKLKPSVVLTGTASEGTAGPPIGLVDTGISKDAYLFRIALPGIRRNESKLSCDVKVDGTVNIKGQVVHDGGILKNSSREFQMKVQQLCPPGPFSISFKLPGPVDPRLFFAQFRDDGILEAVVYKSKLPTVDGNLPPS</sequence>
<feature type="domain" description="SHSP" evidence="2">
    <location>
        <begin position="17"/>
        <end position="141"/>
    </location>
</feature>
<dbReference type="EMBL" id="JAIWQS010000006">
    <property type="protein sequence ID" value="KAJ8762150.1"/>
    <property type="molecule type" value="Genomic_DNA"/>
</dbReference>
<evidence type="ECO:0000313" key="4">
    <source>
        <dbReference type="Proteomes" id="UP001159364"/>
    </source>
</evidence>
<dbReference type="InterPro" id="IPR039321">
    <property type="entry name" value="IDM2/3-like"/>
</dbReference>
<dbReference type="GO" id="GO:0005634">
    <property type="term" value="C:nucleus"/>
    <property type="evidence" value="ECO:0007669"/>
    <property type="project" value="TreeGrafter"/>
</dbReference>
<accession>A0AAV8T7F9</accession>
<name>A0AAV8T7F9_9ROSI</name>
<dbReference type="CDD" id="cd06464">
    <property type="entry name" value="ACD_sHsps-like"/>
    <property type="match status" value="1"/>
</dbReference>
<organism evidence="3 4">
    <name type="scientific">Erythroxylum novogranatense</name>
    <dbReference type="NCBI Taxonomy" id="1862640"/>
    <lineage>
        <taxon>Eukaryota</taxon>
        <taxon>Viridiplantae</taxon>
        <taxon>Streptophyta</taxon>
        <taxon>Embryophyta</taxon>
        <taxon>Tracheophyta</taxon>
        <taxon>Spermatophyta</taxon>
        <taxon>Magnoliopsida</taxon>
        <taxon>eudicotyledons</taxon>
        <taxon>Gunneridae</taxon>
        <taxon>Pentapetalae</taxon>
        <taxon>rosids</taxon>
        <taxon>fabids</taxon>
        <taxon>Malpighiales</taxon>
        <taxon>Erythroxylaceae</taxon>
        <taxon>Erythroxylum</taxon>
    </lineage>
</organism>
<dbReference type="InterPro" id="IPR008978">
    <property type="entry name" value="HSP20-like_chaperone"/>
</dbReference>
<dbReference type="PANTHER" id="PTHR34661">
    <property type="entry name" value="INCREASED DNA METHYLATION 3"/>
    <property type="match status" value="1"/>
</dbReference>
<dbReference type="SUPFAM" id="SSF49764">
    <property type="entry name" value="HSP20-like chaperones"/>
    <property type="match status" value="1"/>
</dbReference>
<reference evidence="3 4" key="1">
    <citation type="submission" date="2021-09" db="EMBL/GenBank/DDBJ databases">
        <title>Genomic insights and catalytic innovation underlie evolution of tropane alkaloids biosynthesis.</title>
        <authorList>
            <person name="Wang Y.-J."/>
            <person name="Tian T."/>
            <person name="Huang J.-P."/>
            <person name="Huang S.-X."/>
        </authorList>
    </citation>
    <scope>NUCLEOTIDE SEQUENCE [LARGE SCALE GENOMIC DNA]</scope>
    <source>
        <strain evidence="3">KIB-2018</strain>
        <tissue evidence="3">Leaf</tissue>
    </source>
</reference>
<proteinExistence type="inferred from homology"/>
<gene>
    <name evidence="3" type="ORF">K2173_007303</name>
</gene>
<dbReference type="InterPro" id="IPR002068">
    <property type="entry name" value="A-crystallin/Hsp20_dom"/>
</dbReference>
<keyword evidence="4" id="KW-1185">Reference proteome</keyword>
<comment type="similarity">
    <text evidence="1">Belongs to the small heat shock protein (HSP20) family.</text>
</comment>
<comment type="caution">
    <text evidence="3">The sequence shown here is derived from an EMBL/GenBank/DDBJ whole genome shotgun (WGS) entry which is preliminary data.</text>
</comment>